<evidence type="ECO:0000313" key="2">
    <source>
        <dbReference type="Proteomes" id="UP000215914"/>
    </source>
</evidence>
<gene>
    <name evidence="1" type="ORF">HanXRQr2_Chr12g0562681</name>
</gene>
<keyword evidence="2" id="KW-1185">Reference proteome</keyword>
<proteinExistence type="predicted"/>
<name>A0A9K3MXS3_HELAN</name>
<comment type="caution">
    <text evidence="1">The sequence shown here is derived from an EMBL/GenBank/DDBJ whole genome shotgun (WGS) entry which is preliminary data.</text>
</comment>
<protein>
    <submittedName>
        <fullName evidence="1">Uncharacterized protein</fullName>
    </submittedName>
</protein>
<dbReference type="Gramene" id="mRNA:HanXRQr2_Chr12g0562681">
    <property type="protein sequence ID" value="mRNA:HanXRQr2_Chr12g0562681"/>
    <property type="gene ID" value="HanXRQr2_Chr12g0562681"/>
</dbReference>
<accession>A0A9K3MXS3</accession>
<dbReference type="EMBL" id="MNCJ02000327">
    <property type="protein sequence ID" value="KAF5779704.1"/>
    <property type="molecule type" value="Genomic_DNA"/>
</dbReference>
<sequence length="96" mass="10960">MAASDLFKSFGDKLLESSTPNDVVDQIMLQLLLKAFQDKKFVCEEAERTLNTMLCPQHQSLCFASSKCMLSMQICELGPKLLFRSLNVSLNWRQVR</sequence>
<organism evidence="1 2">
    <name type="scientific">Helianthus annuus</name>
    <name type="common">Common sunflower</name>
    <dbReference type="NCBI Taxonomy" id="4232"/>
    <lineage>
        <taxon>Eukaryota</taxon>
        <taxon>Viridiplantae</taxon>
        <taxon>Streptophyta</taxon>
        <taxon>Embryophyta</taxon>
        <taxon>Tracheophyta</taxon>
        <taxon>Spermatophyta</taxon>
        <taxon>Magnoliopsida</taxon>
        <taxon>eudicotyledons</taxon>
        <taxon>Gunneridae</taxon>
        <taxon>Pentapetalae</taxon>
        <taxon>asterids</taxon>
        <taxon>campanulids</taxon>
        <taxon>Asterales</taxon>
        <taxon>Asteraceae</taxon>
        <taxon>Asteroideae</taxon>
        <taxon>Heliantheae alliance</taxon>
        <taxon>Heliantheae</taxon>
        <taxon>Helianthus</taxon>
    </lineage>
</organism>
<reference evidence="1" key="2">
    <citation type="submission" date="2020-06" db="EMBL/GenBank/DDBJ databases">
        <title>Helianthus annuus Genome sequencing and assembly Release 2.</title>
        <authorList>
            <person name="Gouzy J."/>
            <person name="Langlade N."/>
            <person name="Munos S."/>
        </authorList>
    </citation>
    <scope>NUCLEOTIDE SEQUENCE</scope>
    <source>
        <tissue evidence="1">Leaves</tissue>
    </source>
</reference>
<reference evidence="1" key="1">
    <citation type="journal article" date="2017" name="Nature">
        <title>The sunflower genome provides insights into oil metabolism, flowering and Asterid evolution.</title>
        <authorList>
            <person name="Badouin H."/>
            <person name="Gouzy J."/>
            <person name="Grassa C.J."/>
            <person name="Murat F."/>
            <person name="Staton S.E."/>
            <person name="Cottret L."/>
            <person name="Lelandais-Briere C."/>
            <person name="Owens G.L."/>
            <person name="Carrere S."/>
            <person name="Mayjonade B."/>
            <person name="Legrand L."/>
            <person name="Gill N."/>
            <person name="Kane N.C."/>
            <person name="Bowers J.E."/>
            <person name="Hubner S."/>
            <person name="Bellec A."/>
            <person name="Berard A."/>
            <person name="Berges H."/>
            <person name="Blanchet N."/>
            <person name="Boniface M.C."/>
            <person name="Brunel D."/>
            <person name="Catrice O."/>
            <person name="Chaidir N."/>
            <person name="Claudel C."/>
            <person name="Donnadieu C."/>
            <person name="Faraut T."/>
            <person name="Fievet G."/>
            <person name="Helmstetter N."/>
            <person name="King M."/>
            <person name="Knapp S.J."/>
            <person name="Lai Z."/>
            <person name="Le Paslier M.C."/>
            <person name="Lippi Y."/>
            <person name="Lorenzon L."/>
            <person name="Mandel J.R."/>
            <person name="Marage G."/>
            <person name="Marchand G."/>
            <person name="Marquand E."/>
            <person name="Bret-Mestries E."/>
            <person name="Morien E."/>
            <person name="Nambeesan S."/>
            <person name="Nguyen T."/>
            <person name="Pegot-Espagnet P."/>
            <person name="Pouilly N."/>
            <person name="Raftis F."/>
            <person name="Sallet E."/>
            <person name="Schiex T."/>
            <person name="Thomas J."/>
            <person name="Vandecasteele C."/>
            <person name="Vares D."/>
            <person name="Vear F."/>
            <person name="Vautrin S."/>
            <person name="Crespi M."/>
            <person name="Mangin B."/>
            <person name="Burke J.M."/>
            <person name="Salse J."/>
            <person name="Munos S."/>
            <person name="Vincourt P."/>
            <person name="Rieseberg L.H."/>
            <person name="Langlade N.B."/>
        </authorList>
    </citation>
    <scope>NUCLEOTIDE SEQUENCE</scope>
    <source>
        <tissue evidence="1">Leaves</tissue>
    </source>
</reference>
<dbReference type="AlphaFoldDB" id="A0A9K3MXS3"/>
<dbReference type="Proteomes" id="UP000215914">
    <property type="component" value="Unassembled WGS sequence"/>
</dbReference>
<evidence type="ECO:0000313" key="1">
    <source>
        <dbReference type="EMBL" id="KAF5779704.1"/>
    </source>
</evidence>